<comment type="caution">
    <text evidence="2">The sequence shown here is derived from an EMBL/GenBank/DDBJ whole genome shotgun (WGS) entry which is preliminary data.</text>
</comment>
<evidence type="ECO:0000256" key="1">
    <source>
        <dbReference type="SAM" id="SignalP"/>
    </source>
</evidence>
<keyword evidence="3" id="KW-1185">Reference proteome</keyword>
<name>A0A5C8ZZZ6_9GAMM</name>
<protein>
    <submittedName>
        <fullName evidence="2">Uncharacterized protein</fullName>
    </submittedName>
</protein>
<feature type="chain" id="PRO_5022971707" evidence="1">
    <location>
        <begin position="21"/>
        <end position="286"/>
    </location>
</feature>
<gene>
    <name evidence="2" type="ORF">FV139_11335</name>
</gene>
<accession>A0A5C8ZZZ6</accession>
<dbReference type="EMBL" id="VRZA01000003">
    <property type="protein sequence ID" value="TXS94183.1"/>
    <property type="molecule type" value="Genomic_DNA"/>
</dbReference>
<organism evidence="2 3">
    <name type="scientific">Parahaliea maris</name>
    <dbReference type="NCBI Taxonomy" id="2716870"/>
    <lineage>
        <taxon>Bacteria</taxon>
        <taxon>Pseudomonadati</taxon>
        <taxon>Pseudomonadota</taxon>
        <taxon>Gammaproteobacteria</taxon>
        <taxon>Cellvibrionales</taxon>
        <taxon>Halieaceae</taxon>
        <taxon>Parahaliea</taxon>
    </lineage>
</organism>
<evidence type="ECO:0000313" key="2">
    <source>
        <dbReference type="EMBL" id="TXS94183.1"/>
    </source>
</evidence>
<keyword evidence="1" id="KW-0732">Signal</keyword>
<dbReference type="AlphaFoldDB" id="A0A5C8ZZZ6"/>
<dbReference type="RefSeq" id="WP_148068525.1">
    <property type="nucleotide sequence ID" value="NZ_VRZA01000003.1"/>
</dbReference>
<proteinExistence type="predicted"/>
<evidence type="ECO:0000313" key="3">
    <source>
        <dbReference type="Proteomes" id="UP000321039"/>
    </source>
</evidence>
<reference evidence="2 3" key="1">
    <citation type="submission" date="2019-08" db="EMBL/GenBank/DDBJ databases">
        <title>Parahaliea maris sp. nov., isolated from the surface seawater.</title>
        <authorList>
            <person name="Liu Y."/>
        </authorList>
    </citation>
    <scope>NUCLEOTIDE SEQUENCE [LARGE SCALE GENOMIC DNA]</scope>
    <source>
        <strain evidence="2 3">HSLHS9</strain>
    </source>
</reference>
<feature type="signal peptide" evidence="1">
    <location>
        <begin position="1"/>
        <end position="20"/>
    </location>
</feature>
<dbReference type="Proteomes" id="UP000321039">
    <property type="component" value="Unassembled WGS sequence"/>
</dbReference>
<sequence length="286" mass="31997">MTIRLLASATALTLLLPTLALGEKLNKREREAVVPFLGVYQGAFDTALTPSPLDDLNINPCRDCDTHGAPLKDIYLQLDQADKGLQLSFHREPEGPAFDLLGQYCHSAVGELKDLKTTEGTGKDSGDSYRVMTATFAFDPGRCPRNVAENKEPELTLSLLQNETQGMHFAKLEIDKDLRRVTTLTAKNREGERVEVKSNPADYGKDRRETRSYLYEDEMGEGSYVRSNTTETRYFSIPVVLNGYVGANLTWWPHKILDVEAETEEVLTRHTGVFMPVAPELQDEAE</sequence>